<comment type="caution">
    <text evidence="1">The sequence shown here is derived from an EMBL/GenBank/DDBJ whole genome shotgun (WGS) entry which is preliminary data.</text>
</comment>
<sequence>MNQPAARLRIDPARSRVARLRARIVAARAARQLSGISSSGRVAGRLGAGLEPLDPAMDCGNPHLSLIPEPELAARVFEAAAAALMADEIARAIRPEQIAALPVSGEARDFALRHRSLSLDRPTSEFEQIVQELVSIWARELPAPLDREYAPSAATPEQPEAEETLPQLTLSGGQNRNGSVTLPLANAPARSRRHAAALTAAMAAITSSEEASP</sequence>
<dbReference type="OrthoDB" id="7779176at2"/>
<proteinExistence type="predicted"/>
<dbReference type="EMBL" id="QOKZ01000004">
    <property type="protein sequence ID" value="RMC34940.1"/>
    <property type="molecule type" value="Genomic_DNA"/>
</dbReference>
<evidence type="ECO:0000313" key="1">
    <source>
        <dbReference type="EMBL" id="RMC34940.1"/>
    </source>
</evidence>
<accession>A0A3M0MH16</accession>
<dbReference type="RefSeq" id="WP_122112717.1">
    <property type="nucleotide sequence ID" value="NZ_QOKZ01000004.1"/>
</dbReference>
<dbReference type="Proteomes" id="UP000273516">
    <property type="component" value="Unassembled WGS sequence"/>
</dbReference>
<name>A0A3M0MH16_9RHOB</name>
<reference evidence="1 2" key="1">
    <citation type="submission" date="2018-07" db="EMBL/GenBank/DDBJ databases">
        <authorList>
            <person name="Zhang Y."/>
            <person name="Wang L."/>
            <person name="Ma S."/>
        </authorList>
    </citation>
    <scope>NUCLEOTIDE SEQUENCE [LARGE SCALE GENOMIC DNA]</scope>
    <source>
        <strain evidence="1 2">4-2</strain>
    </source>
</reference>
<organism evidence="1 2">
    <name type="scientific">Paracoccus alkanivorans</name>
    <dbReference type="NCBI Taxonomy" id="2116655"/>
    <lineage>
        <taxon>Bacteria</taxon>
        <taxon>Pseudomonadati</taxon>
        <taxon>Pseudomonadota</taxon>
        <taxon>Alphaproteobacteria</taxon>
        <taxon>Rhodobacterales</taxon>
        <taxon>Paracoccaceae</taxon>
        <taxon>Paracoccus</taxon>
    </lineage>
</organism>
<protein>
    <submittedName>
        <fullName evidence="1">Uncharacterized protein</fullName>
    </submittedName>
</protein>
<dbReference type="AlphaFoldDB" id="A0A3M0MH16"/>
<evidence type="ECO:0000313" key="2">
    <source>
        <dbReference type="Proteomes" id="UP000273516"/>
    </source>
</evidence>
<gene>
    <name evidence="1" type="ORF">C9E81_12690</name>
</gene>
<keyword evidence="2" id="KW-1185">Reference proteome</keyword>